<name>A0A7T6Z8I2_9BACI</name>
<accession>A0A7T6Z8I2</accession>
<dbReference type="EMBL" id="CP054706">
    <property type="protein sequence ID" value="QQK78786.1"/>
    <property type="molecule type" value="Genomic_DNA"/>
</dbReference>
<reference evidence="1 2" key="1">
    <citation type="submission" date="2020-06" db="EMBL/GenBank/DDBJ databases">
        <title>Genomic analysis of Salicibibacter sp. NKC21-4.</title>
        <authorList>
            <person name="Oh Y.J."/>
        </authorList>
    </citation>
    <scope>NUCLEOTIDE SEQUENCE [LARGE SCALE GENOMIC DNA]</scope>
    <source>
        <strain evidence="1 2">NKC21-4</strain>
    </source>
</reference>
<evidence type="ECO:0000313" key="2">
    <source>
        <dbReference type="Proteomes" id="UP000595349"/>
    </source>
</evidence>
<evidence type="ECO:0000313" key="1">
    <source>
        <dbReference type="EMBL" id="QQK78786.1"/>
    </source>
</evidence>
<organism evidence="1 2">
    <name type="scientific">Salicibibacter cibi</name>
    <dbReference type="NCBI Taxonomy" id="2743001"/>
    <lineage>
        <taxon>Bacteria</taxon>
        <taxon>Bacillati</taxon>
        <taxon>Bacillota</taxon>
        <taxon>Bacilli</taxon>
        <taxon>Bacillales</taxon>
        <taxon>Bacillaceae</taxon>
        <taxon>Salicibibacter</taxon>
    </lineage>
</organism>
<protein>
    <submittedName>
        <fullName evidence="1">Uncharacterized protein</fullName>
    </submittedName>
</protein>
<dbReference type="RefSeq" id="WP_200087415.1">
    <property type="nucleotide sequence ID" value="NZ_CP054706.1"/>
</dbReference>
<dbReference type="Proteomes" id="UP000595349">
    <property type="component" value="Chromosome"/>
</dbReference>
<dbReference type="AlphaFoldDB" id="A0A7T6Z8I2"/>
<keyword evidence="2" id="KW-1185">Reference proteome</keyword>
<sequence length="560" mass="65046">MVNISYKEFIDETRLRLDDFSKEDLQTLILQWASDERPSNREAFLTKLTVEKEGKTSVSYADDALIEDIETFAERVDTGEYVDGFGWDPEIMDEREFGDESWAEEMDDFFLEAREFLRQSNYEVAEEAYKKLFEVLEMGEEGSLPGDFHPENMLDVDVSEHRALYFRSVYMNAEAEERVHRMYDAMVDDTYLESGTKIKDVRDSLDAPLPDFQSFLSEWTELLMENPPSYVSELLREAVFLKGGISAISEFAKGHAKQFPKAYVDWIEALEKEGDQASVLQAATEGLSKIPSDYIVRAEVAQKLAKIGNERDDDKLRLKGFRESFYSNPSMDYLLNLYLTAHKEGCFEEITDEAEKRMIELENKEHRDFTFYNIERRSSTFRESVFIHVQLLAGKFEKVFQMCEGWDSLGWTFGSNPKPVMLIFLMDVLSKRDERSNIINEQWRDTIGLRPYGEKESDMEKYMKLIDRVKETIDFTEEQEHFYLDWCKKETGNRIDAIVGNQKRGSYHKAAKLLVAMAETLANRGTLQDGNDFIATYRSKYPRHSSFKKELTSALQVSGL</sequence>
<dbReference type="KEGG" id="scib:HUG20_01945"/>
<gene>
    <name evidence="1" type="ORF">HUG20_01945</name>
</gene>
<proteinExistence type="predicted"/>